<proteinExistence type="inferred from homology"/>
<dbReference type="PANTHER" id="PTHR10795">
    <property type="entry name" value="PROPROTEIN CONVERTASE SUBTILISIN/KEXIN"/>
    <property type="match status" value="1"/>
</dbReference>
<accession>A0A804IXD6</accession>
<comment type="similarity">
    <text evidence="1">Belongs to the peptidase S8 family.</text>
</comment>
<dbReference type="InParanoid" id="A0A804IXD6"/>
<evidence type="ECO:0000256" key="2">
    <source>
        <dbReference type="ARBA" id="ARBA00022729"/>
    </source>
</evidence>
<sequence>MAIGAFHAMKKGVLTSAAGGNDGPDRGSVANVAPWMLVSAASTIDRRIIDKLVIGSEQRPIEGASINTFPAEKRSYPFMFLGN</sequence>
<dbReference type="AlphaFoldDB" id="A0A804IXD6"/>
<dbReference type="InterPro" id="IPR036852">
    <property type="entry name" value="Peptidase_S8/S53_dom_sf"/>
</dbReference>
<dbReference type="EnsemblPlants" id="Ma04_t35110.1">
    <property type="protein sequence ID" value="Ma04_p35110.1"/>
    <property type="gene ID" value="Ma04_g35110"/>
</dbReference>
<dbReference type="EMBL" id="HG996469">
    <property type="protein sequence ID" value="CAG1844313.1"/>
    <property type="molecule type" value="Genomic_DNA"/>
</dbReference>
<keyword evidence="2" id="KW-0732">Signal</keyword>
<dbReference type="GO" id="GO:0006508">
    <property type="term" value="P:proteolysis"/>
    <property type="evidence" value="ECO:0007669"/>
    <property type="project" value="InterPro"/>
</dbReference>
<reference evidence="3" key="1">
    <citation type="submission" date="2021-03" db="EMBL/GenBank/DDBJ databases">
        <authorList>
            <consortium name="Genoscope - CEA"/>
            <person name="William W."/>
        </authorList>
    </citation>
    <scope>NUCLEOTIDE SEQUENCE</scope>
    <source>
        <strain evidence="3">Doubled-haploid Pahang</strain>
    </source>
</reference>
<dbReference type="SUPFAM" id="SSF52743">
    <property type="entry name" value="Subtilisin-like"/>
    <property type="match status" value="1"/>
</dbReference>
<evidence type="ECO:0000313" key="5">
    <source>
        <dbReference type="Proteomes" id="UP000012960"/>
    </source>
</evidence>
<evidence type="ECO:0000313" key="3">
    <source>
        <dbReference type="EMBL" id="CAG1844313.1"/>
    </source>
</evidence>
<dbReference type="Gene3D" id="3.40.50.200">
    <property type="entry name" value="Peptidase S8/S53 domain"/>
    <property type="match status" value="1"/>
</dbReference>
<keyword evidence="5" id="KW-1185">Reference proteome</keyword>
<dbReference type="Gene3D" id="3.50.30.30">
    <property type="match status" value="1"/>
</dbReference>
<reference evidence="4" key="2">
    <citation type="submission" date="2021-05" db="UniProtKB">
        <authorList>
            <consortium name="EnsemblPlants"/>
        </authorList>
    </citation>
    <scope>IDENTIFICATION</scope>
    <source>
        <strain evidence="4">subsp. malaccensis</strain>
    </source>
</reference>
<evidence type="ECO:0000313" key="4">
    <source>
        <dbReference type="EnsemblPlants" id="Ma04_p35110.1"/>
    </source>
</evidence>
<dbReference type="Gramene" id="Ma04_t35110.1">
    <property type="protein sequence ID" value="Ma04_p35110.1"/>
    <property type="gene ID" value="Ma04_g35110"/>
</dbReference>
<dbReference type="Proteomes" id="UP000012960">
    <property type="component" value="Unplaced"/>
</dbReference>
<evidence type="ECO:0000256" key="1">
    <source>
        <dbReference type="ARBA" id="ARBA00011073"/>
    </source>
</evidence>
<organism evidence="4 5">
    <name type="scientific">Musa acuminata subsp. malaccensis</name>
    <name type="common">Wild banana</name>
    <name type="synonym">Musa malaccensis</name>
    <dbReference type="NCBI Taxonomy" id="214687"/>
    <lineage>
        <taxon>Eukaryota</taxon>
        <taxon>Viridiplantae</taxon>
        <taxon>Streptophyta</taxon>
        <taxon>Embryophyta</taxon>
        <taxon>Tracheophyta</taxon>
        <taxon>Spermatophyta</taxon>
        <taxon>Magnoliopsida</taxon>
        <taxon>Liliopsida</taxon>
        <taxon>Zingiberales</taxon>
        <taxon>Musaceae</taxon>
        <taxon>Musa</taxon>
    </lineage>
</organism>
<dbReference type="InterPro" id="IPR045051">
    <property type="entry name" value="SBT"/>
</dbReference>
<protein>
    <submittedName>
        <fullName evidence="3">(wild Malaysian banana) hypothetical protein</fullName>
    </submittedName>
</protein>
<name>A0A804IXD6_MUSAM</name>
<gene>
    <name evidence="3" type="ORF">GSMUA_141080.1</name>
</gene>
<dbReference type="GO" id="GO:0004252">
    <property type="term" value="F:serine-type endopeptidase activity"/>
    <property type="evidence" value="ECO:0007669"/>
    <property type="project" value="InterPro"/>
</dbReference>
<dbReference type="OMA" id="RSYPFMF"/>